<protein>
    <submittedName>
        <fullName evidence="2">Uncharacterized protein</fullName>
    </submittedName>
</protein>
<sequence length="121" mass="13518">MRTWPRVQKGRVVTASMPGPLAPTKDLTISTTDHGLEDPEGLTDQSNKICNREYFEGEVNKVLRTLLIENVVYYGLVSSARRGGYCCEVSPVKEGMSFTKKPSRDYQSPTGSNSRIDLYVQ</sequence>
<evidence type="ECO:0000256" key="1">
    <source>
        <dbReference type="SAM" id="MobiDB-lite"/>
    </source>
</evidence>
<keyword evidence="3" id="KW-1185">Reference proteome</keyword>
<comment type="caution">
    <text evidence="2">The sequence shown here is derived from an EMBL/GenBank/DDBJ whole genome shotgun (WGS) entry which is preliminary data.</text>
</comment>
<reference evidence="2" key="1">
    <citation type="submission" date="2017-07" db="EMBL/GenBank/DDBJ databases">
        <title>Taro Niue Genome Assembly and Annotation.</title>
        <authorList>
            <person name="Atibalentja N."/>
            <person name="Keating K."/>
            <person name="Fields C.J."/>
        </authorList>
    </citation>
    <scope>NUCLEOTIDE SEQUENCE</scope>
    <source>
        <strain evidence="2">Niue_2</strain>
        <tissue evidence="2">Leaf</tissue>
    </source>
</reference>
<evidence type="ECO:0000313" key="2">
    <source>
        <dbReference type="EMBL" id="MQM05595.1"/>
    </source>
</evidence>
<gene>
    <name evidence="2" type="ORF">Taro_038407</name>
</gene>
<dbReference type="AlphaFoldDB" id="A0A843WM54"/>
<dbReference type="Proteomes" id="UP000652761">
    <property type="component" value="Unassembled WGS sequence"/>
</dbReference>
<proteinExistence type="predicted"/>
<organism evidence="2 3">
    <name type="scientific">Colocasia esculenta</name>
    <name type="common">Wild taro</name>
    <name type="synonym">Arum esculentum</name>
    <dbReference type="NCBI Taxonomy" id="4460"/>
    <lineage>
        <taxon>Eukaryota</taxon>
        <taxon>Viridiplantae</taxon>
        <taxon>Streptophyta</taxon>
        <taxon>Embryophyta</taxon>
        <taxon>Tracheophyta</taxon>
        <taxon>Spermatophyta</taxon>
        <taxon>Magnoliopsida</taxon>
        <taxon>Liliopsida</taxon>
        <taxon>Araceae</taxon>
        <taxon>Aroideae</taxon>
        <taxon>Colocasieae</taxon>
        <taxon>Colocasia</taxon>
    </lineage>
</organism>
<feature type="compositionally biased region" description="Polar residues" evidence="1">
    <location>
        <begin position="105"/>
        <end position="115"/>
    </location>
</feature>
<accession>A0A843WM54</accession>
<name>A0A843WM54_COLES</name>
<dbReference type="EMBL" id="NMUH01003441">
    <property type="protein sequence ID" value="MQM05595.1"/>
    <property type="molecule type" value="Genomic_DNA"/>
</dbReference>
<feature type="region of interest" description="Disordered" evidence="1">
    <location>
        <begin position="97"/>
        <end position="121"/>
    </location>
</feature>
<evidence type="ECO:0000313" key="3">
    <source>
        <dbReference type="Proteomes" id="UP000652761"/>
    </source>
</evidence>